<dbReference type="Pfam" id="PF18381">
    <property type="entry name" value="YcaO_C"/>
    <property type="match status" value="1"/>
</dbReference>
<dbReference type="Pfam" id="PF02624">
    <property type="entry name" value="YcaO"/>
    <property type="match status" value="1"/>
</dbReference>
<dbReference type="GO" id="GO:0005840">
    <property type="term" value="C:ribosome"/>
    <property type="evidence" value="ECO:0007669"/>
    <property type="project" value="UniProtKB-KW"/>
</dbReference>
<name>A0A6C2UPT3_9BACT</name>
<dbReference type="PANTHER" id="PTHR37809:SF1">
    <property type="entry name" value="RIBOSOMAL PROTEIN S12 METHYLTHIOTRANSFERASE ACCESSORY FACTOR YCAO"/>
    <property type="match status" value="1"/>
</dbReference>
<sequence length="583" mass="64708">MTAKTHILGKDAALEDTIAKAQALLTTHGFPVDLVSSKNPVRNCWSVHLRSAECPQIYTNGKGGSKLASEASAILEFFERLSTNLFFFDFYLGNAPENSFVFYPAEKWFPIDAPAAIPTHHPDGTELLNETLRTFYNPEGELLPSQLLDNNTDQPDRGIAALPFECMETKETVYFPVSILTNLYVSNGMAAGNTPTECRAQALAEIMERYVKNQIIAEGICLPDVPQSVLDRFPRIQADIDELNEHGFPIMVKDASLDGQFPVICVLLINPKDGGCYASFGASCRFEVALERTVTELLQGRGLDQLDIFERPSHDLDAVADGLNLESHFIDSVGLLSWKMFGNQPDHAFNDWDFQGTTAEEYAHLMSIINRLGFSAYCAEYPHCGVYTCRIIVPGMSDIYPAEDLIWSSKTTGASLRPELLKLNQMSVDELNGFTEKLEELGLSDVQPLSDAIGVIFEEGTAWHSLRIGELKGMLSLATGNLKEAAQWCSWCQHFDSLPPARQTLYRAIHELVNFGLTGENPGVYDANLGLFFDEQTLADARNIIAGKLTFHGLRFAESWEAVSPAHQNFMAIYNRLRPLKTA</sequence>
<protein>
    <submittedName>
        <fullName evidence="2">Ribosomal protein S12 methylthiotransferase accessory factor YcaO</fullName>
    </submittedName>
</protein>
<dbReference type="Gene3D" id="3.30.1330.230">
    <property type="match status" value="1"/>
</dbReference>
<evidence type="ECO:0000259" key="1">
    <source>
        <dbReference type="PROSITE" id="PS51664"/>
    </source>
</evidence>
<dbReference type="AlphaFoldDB" id="A0A6C2UPT3"/>
<dbReference type="PROSITE" id="PS51664">
    <property type="entry name" value="YCAO"/>
    <property type="match status" value="1"/>
</dbReference>
<proteinExistence type="predicted"/>
<dbReference type="PANTHER" id="PTHR37809">
    <property type="entry name" value="RIBOSOMAL PROTEIN S12 METHYLTHIOTRANSFERASE ACCESSORY FACTOR YCAO"/>
    <property type="match status" value="1"/>
</dbReference>
<dbReference type="RefSeq" id="WP_136063616.1">
    <property type="nucleotide sequence ID" value="NZ_CAAHFH010000002.1"/>
</dbReference>
<keyword evidence="3" id="KW-1185">Reference proteome</keyword>
<dbReference type="EMBL" id="CAAHFH010000002">
    <property type="protein sequence ID" value="VGO22218.1"/>
    <property type="molecule type" value="Genomic_DNA"/>
</dbReference>
<dbReference type="NCBIfam" id="NF040716">
    <property type="entry name" value="YcaO_for_S12"/>
    <property type="match status" value="1"/>
</dbReference>
<feature type="domain" description="YcaO" evidence="1">
    <location>
        <begin position="61"/>
        <end position="435"/>
    </location>
</feature>
<gene>
    <name evidence="2" type="primary">ycaO</name>
    <name evidence="2" type="ORF">SCARR_04300</name>
</gene>
<reference evidence="2 3" key="1">
    <citation type="submission" date="2019-04" db="EMBL/GenBank/DDBJ databases">
        <authorList>
            <person name="Van Vliet M D."/>
        </authorList>
    </citation>
    <scope>NUCLEOTIDE SEQUENCE [LARGE SCALE GENOMIC DNA]</scope>
    <source>
        <strain evidence="2 3">F21</strain>
    </source>
</reference>
<evidence type="ECO:0000313" key="2">
    <source>
        <dbReference type="EMBL" id="VGO22218.1"/>
    </source>
</evidence>
<keyword evidence="2" id="KW-0808">Transferase</keyword>
<keyword evidence="2" id="KW-0687">Ribonucleoprotein</keyword>
<organism evidence="2 3">
    <name type="scientific">Pontiella sulfatireligans</name>
    <dbReference type="NCBI Taxonomy" id="2750658"/>
    <lineage>
        <taxon>Bacteria</taxon>
        <taxon>Pseudomonadati</taxon>
        <taxon>Kiritimatiellota</taxon>
        <taxon>Kiritimatiellia</taxon>
        <taxon>Kiritimatiellales</taxon>
        <taxon>Pontiellaceae</taxon>
        <taxon>Pontiella</taxon>
    </lineage>
</organism>
<dbReference type="InterPro" id="IPR003776">
    <property type="entry name" value="YcaO-like_dom"/>
</dbReference>
<dbReference type="Gene3D" id="3.30.160.660">
    <property type="match status" value="1"/>
</dbReference>
<dbReference type="InterPro" id="IPR041080">
    <property type="entry name" value="YcaO_C"/>
</dbReference>
<dbReference type="Proteomes" id="UP000346198">
    <property type="component" value="Unassembled WGS sequence"/>
</dbReference>
<evidence type="ECO:0000313" key="3">
    <source>
        <dbReference type="Proteomes" id="UP000346198"/>
    </source>
</evidence>
<accession>A0A6C2UPT3</accession>
<dbReference type="GO" id="GO:0016740">
    <property type="term" value="F:transferase activity"/>
    <property type="evidence" value="ECO:0007669"/>
    <property type="project" value="UniProtKB-KW"/>
</dbReference>
<keyword evidence="2" id="KW-0689">Ribosomal protein</keyword>
<dbReference type="NCBIfam" id="TIGR00702">
    <property type="entry name" value="YcaO-type kinase domain"/>
    <property type="match status" value="1"/>
</dbReference>